<keyword evidence="9" id="KW-1185">Reference proteome</keyword>
<sequence>MNSHREQAWTCCAMLLFLTILATAVAAVLLYPYEEEKDTNRRTENTRVVTSSHAVSSDDAFAERPVSAPAVNVSGVSPTYFHDKPLPTCYGTHSAMGDHHALNDALLQRVGRNFTREHAGEGDRISFPTDDAMDAFLESYGEILASHLKSNPDDLNRVMELRCHRAMVRVLQTGPTVIIIAARERGAPPATYSRGTELVLVPDPDPMEALVAHPAWRDVNFEAMRNRLRWSLRTESNHTYLADGAIVGDSTLRVRAIAPMPTYYVISDRYGYGFCIPMSRRYVRDDNAANGFGTAAYPHYGYYQLTRDGVYLDGGAVFHNFVPGRPSTREIRLATQAAEAATQATAANRSACRVVADPLDAARARIAGSRVVEGEVVAPARKYSFMVSLQVAYDVKARSMAAHVCGGALIAPRWLLTSAHCVDGVHVNWPSQVNCFVHIHHADIGRQTLSKDDEGCVESVAIASVRLHPLYNSTTFAYDIALVELVAASSYRPIEIYDPARHGSGLDVTGATVHVAGWGHTTYNGDVSDELLVMRTRIYDREMCAYNYAHIKDEAGVEHTMLNAVFDDYNFCAYRRDGDTIVDNCQGDSGGALFHEDARTGRVMVIGLVSWGFRCAYAHSVVPGVYSNVTHALPWIREYLPHA</sequence>
<evidence type="ECO:0000256" key="2">
    <source>
        <dbReference type="ARBA" id="ARBA00022525"/>
    </source>
</evidence>
<dbReference type="PANTHER" id="PTHR24252:SF7">
    <property type="entry name" value="HYALIN"/>
    <property type="match status" value="1"/>
</dbReference>
<feature type="signal peptide" evidence="6">
    <location>
        <begin position="1"/>
        <end position="26"/>
    </location>
</feature>
<dbReference type="AlphaFoldDB" id="A0AAE0H1T0"/>
<dbReference type="PANTHER" id="PTHR24252">
    <property type="entry name" value="ACROSIN-RELATED"/>
    <property type="match status" value="1"/>
</dbReference>
<dbReference type="SUPFAM" id="SSF50494">
    <property type="entry name" value="Trypsin-like serine proteases"/>
    <property type="match status" value="1"/>
</dbReference>
<dbReference type="InterPro" id="IPR009003">
    <property type="entry name" value="Peptidase_S1_PA"/>
</dbReference>
<dbReference type="PROSITE" id="PS50240">
    <property type="entry name" value="TRYPSIN_DOM"/>
    <property type="match status" value="1"/>
</dbReference>
<evidence type="ECO:0000313" key="8">
    <source>
        <dbReference type="EMBL" id="KAK3288308.1"/>
    </source>
</evidence>
<evidence type="ECO:0000256" key="6">
    <source>
        <dbReference type="SAM" id="SignalP"/>
    </source>
</evidence>
<comment type="subcellular location">
    <subcellularLocation>
        <location evidence="1">Secreted</location>
    </subcellularLocation>
</comment>
<proteinExistence type="predicted"/>
<keyword evidence="4" id="KW-1015">Disulfide bond</keyword>
<dbReference type="Gene3D" id="2.40.10.10">
    <property type="entry name" value="Trypsin-like serine proteases"/>
    <property type="match status" value="1"/>
</dbReference>
<evidence type="ECO:0000256" key="1">
    <source>
        <dbReference type="ARBA" id="ARBA00004613"/>
    </source>
</evidence>
<name>A0AAE0H1T0_9CHLO</name>
<reference evidence="8 9" key="1">
    <citation type="journal article" date="2015" name="Genome Biol. Evol.">
        <title>Comparative Genomics of a Bacterivorous Green Alga Reveals Evolutionary Causalities and Consequences of Phago-Mixotrophic Mode of Nutrition.</title>
        <authorList>
            <person name="Burns J.A."/>
            <person name="Paasch A."/>
            <person name="Narechania A."/>
            <person name="Kim E."/>
        </authorList>
    </citation>
    <scope>NUCLEOTIDE SEQUENCE [LARGE SCALE GENOMIC DNA]</scope>
    <source>
        <strain evidence="8 9">PLY_AMNH</strain>
    </source>
</reference>
<dbReference type="EMBL" id="LGRX02000515">
    <property type="protein sequence ID" value="KAK3288308.1"/>
    <property type="molecule type" value="Genomic_DNA"/>
</dbReference>
<comment type="caution">
    <text evidence="8">The sequence shown here is derived from an EMBL/GenBank/DDBJ whole genome shotgun (WGS) entry which is preliminary data.</text>
</comment>
<dbReference type="FunFam" id="2.40.10.10:FF:000054">
    <property type="entry name" value="Complement C1r subcomponent"/>
    <property type="match status" value="1"/>
</dbReference>
<dbReference type="SMART" id="SM00020">
    <property type="entry name" value="Tryp_SPc"/>
    <property type="match status" value="1"/>
</dbReference>
<feature type="domain" description="Peptidase S1" evidence="7">
    <location>
        <begin position="371"/>
        <end position="641"/>
    </location>
</feature>
<evidence type="ECO:0000313" key="9">
    <source>
        <dbReference type="Proteomes" id="UP001190700"/>
    </source>
</evidence>
<feature type="chain" id="PRO_5042266102" description="Peptidase S1 domain-containing protein" evidence="6">
    <location>
        <begin position="27"/>
        <end position="643"/>
    </location>
</feature>
<dbReference type="InterPro" id="IPR043504">
    <property type="entry name" value="Peptidase_S1_PA_chymotrypsin"/>
</dbReference>
<dbReference type="GO" id="GO:0004252">
    <property type="term" value="F:serine-type endopeptidase activity"/>
    <property type="evidence" value="ECO:0007669"/>
    <property type="project" value="InterPro"/>
</dbReference>
<evidence type="ECO:0000256" key="5">
    <source>
        <dbReference type="ARBA" id="ARBA00023180"/>
    </source>
</evidence>
<dbReference type="InterPro" id="IPR001254">
    <property type="entry name" value="Trypsin_dom"/>
</dbReference>
<dbReference type="CDD" id="cd00190">
    <property type="entry name" value="Tryp_SPc"/>
    <property type="match status" value="1"/>
</dbReference>
<accession>A0AAE0H1T0</accession>
<keyword evidence="2" id="KW-0964">Secreted</keyword>
<protein>
    <recommendedName>
        <fullName evidence="7">Peptidase S1 domain-containing protein</fullName>
    </recommendedName>
</protein>
<dbReference type="Pfam" id="PF00089">
    <property type="entry name" value="Trypsin"/>
    <property type="match status" value="1"/>
</dbReference>
<evidence type="ECO:0000259" key="7">
    <source>
        <dbReference type="PROSITE" id="PS50240"/>
    </source>
</evidence>
<evidence type="ECO:0000256" key="3">
    <source>
        <dbReference type="ARBA" id="ARBA00022729"/>
    </source>
</evidence>
<organism evidence="8 9">
    <name type="scientific">Cymbomonas tetramitiformis</name>
    <dbReference type="NCBI Taxonomy" id="36881"/>
    <lineage>
        <taxon>Eukaryota</taxon>
        <taxon>Viridiplantae</taxon>
        <taxon>Chlorophyta</taxon>
        <taxon>Pyramimonadophyceae</taxon>
        <taxon>Pyramimonadales</taxon>
        <taxon>Pyramimonadaceae</taxon>
        <taxon>Cymbomonas</taxon>
    </lineage>
</organism>
<keyword evidence="5" id="KW-0325">Glycoprotein</keyword>
<dbReference type="InterPro" id="IPR001314">
    <property type="entry name" value="Peptidase_S1A"/>
</dbReference>
<dbReference type="GO" id="GO:0006508">
    <property type="term" value="P:proteolysis"/>
    <property type="evidence" value="ECO:0007669"/>
    <property type="project" value="InterPro"/>
</dbReference>
<dbReference type="GO" id="GO:0005576">
    <property type="term" value="C:extracellular region"/>
    <property type="evidence" value="ECO:0007669"/>
    <property type="project" value="UniProtKB-SubCell"/>
</dbReference>
<dbReference type="PRINTS" id="PR00722">
    <property type="entry name" value="CHYMOTRYPSIN"/>
</dbReference>
<evidence type="ECO:0000256" key="4">
    <source>
        <dbReference type="ARBA" id="ARBA00023157"/>
    </source>
</evidence>
<gene>
    <name evidence="8" type="ORF">CYMTET_4198</name>
</gene>
<keyword evidence="3 6" id="KW-0732">Signal</keyword>
<dbReference type="Proteomes" id="UP001190700">
    <property type="component" value="Unassembled WGS sequence"/>
</dbReference>